<dbReference type="InterPro" id="IPR003033">
    <property type="entry name" value="SCP2_sterol-bd_dom"/>
</dbReference>
<evidence type="ECO:0000259" key="2">
    <source>
        <dbReference type="Pfam" id="PF02036"/>
    </source>
</evidence>
<keyword evidence="1" id="KW-0963">Cytoplasm</keyword>
<feature type="domain" description="SCP2" evidence="2">
    <location>
        <begin position="15"/>
        <end position="113"/>
    </location>
</feature>
<comment type="function">
    <text evidence="1">Required for ubiquinone (coenzyme Q) biosynthesis. Binds hydrophobic ubiquinone biosynthetic intermediates via its SCP2 domain and is essential for the stability of the Ubi complex. May constitute a docking platform where Ubi enzymes assemble and access their SCP2-bound polyprenyl substrates.</text>
</comment>
<gene>
    <name evidence="1" type="primary">ubiJ</name>
    <name evidence="3" type="ORF">O1Q98_10470</name>
</gene>
<name>A0ABY8G281_9GAMM</name>
<dbReference type="InterPro" id="IPR038989">
    <property type="entry name" value="UbiJ"/>
</dbReference>
<dbReference type="Proteomes" id="UP001219630">
    <property type="component" value="Chromosome"/>
</dbReference>
<dbReference type="PANTHER" id="PTHR38693">
    <property type="entry name" value="UBIQUINONE BIOSYNTHESIS PROTEIN UBIJ"/>
    <property type="match status" value="1"/>
</dbReference>
<organism evidence="3 4">
    <name type="scientific">Dickeya lacustris</name>
    <dbReference type="NCBI Taxonomy" id="2259638"/>
    <lineage>
        <taxon>Bacteria</taxon>
        <taxon>Pseudomonadati</taxon>
        <taxon>Pseudomonadota</taxon>
        <taxon>Gammaproteobacteria</taxon>
        <taxon>Enterobacterales</taxon>
        <taxon>Pectobacteriaceae</taxon>
        <taxon>Dickeya</taxon>
    </lineage>
</organism>
<evidence type="ECO:0000256" key="1">
    <source>
        <dbReference type="HAMAP-Rule" id="MF_02215"/>
    </source>
</evidence>
<dbReference type="EMBL" id="CP114280">
    <property type="protein sequence ID" value="WFN54133.1"/>
    <property type="molecule type" value="Genomic_DNA"/>
</dbReference>
<dbReference type="InterPro" id="IPR036527">
    <property type="entry name" value="SCP2_sterol-bd_dom_sf"/>
</dbReference>
<reference evidence="3 4" key="1">
    <citation type="submission" date="2022-12" db="EMBL/GenBank/DDBJ databases">
        <title>Complete genome sequencing of Dickeya lacustris type strain LMG30899.</title>
        <authorList>
            <person name="Dobhal S."/>
            <person name="Arizala D."/>
            <person name="Arif M."/>
        </authorList>
    </citation>
    <scope>NUCLEOTIDE SEQUENCE [LARGE SCALE GENOMIC DNA]</scope>
    <source>
        <strain evidence="3 4">LMG30899</strain>
    </source>
</reference>
<comment type="pathway">
    <text evidence="1">Cofactor biosynthesis; ubiquinone biosynthesis.</text>
</comment>
<dbReference type="RefSeq" id="WP_125261022.1">
    <property type="nucleotide sequence ID" value="NZ_CP114280.1"/>
</dbReference>
<evidence type="ECO:0000313" key="3">
    <source>
        <dbReference type="EMBL" id="WFN54133.1"/>
    </source>
</evidence>
<keyword evidence="1" id="KW-0831">Ubiquinone biosynthesis</keyword>
<comment type="subcellular location">
    <subcellularLocation>
        <location evidence="1">Cytoplasm</location>
    </subcellularLocation>
</comment>
<dbReference type="SUPFAM" id="SSF55718">
    <property type="entry name" value="SCP-like"/>
    <property type="match status" value="1"/>
</dbReference>
<accession>A0ABY8G281</accession>
<dbReference type="Pfam" id="PF02036">
    <property type="entry name" value="SCP2"/>
    <property type="match status" value="1"/>
</dbReference>
<protein>
    <recommendedName>
        <fullName evidence="1">Ubiquinone biosynthesis accessory factor UbiJ</fullName>
    </recommendedName>
</protein>
<evidence type="ECO:0000313" key="4">
    <source>
        <dbReference type="Proteomes" id="UP001219630"/>
    </source>
</evidence>
<dbReference type="HAMAP" id="MF_02215">
    <property type="entry name" value="UbiJ"/>
    <property type="match status" value="1"/>
</dbReference>
<keyword evidence="4" id="KW-1185">Reference proteome</keyword>
<proteinExistence type="inferred from homology"/>
<sequence>MLIMPVLTATLETALNSLLFRDRSMKAARQRLHGKTLRIDVAEFETPLVLVFSEYRLDVVNQWSMSPDCLLQTRLPALLKLRDRQQLSALMRSGDLVLEGDIQVMQQFVSLLDMAEFDFAQWMSPWLGDIAAESVSRVASRCVQGITRGIARQQQALSETMTEEWRLSPGKLEGLWFASEVDALDQAVDALAARLARIEGER</sequence>
<dbReference type="PANTHER" id="PTHR38693:SF1">
    <property type="entry name" value="UBIQUINONE BIOSYNTHESIS ACCESSORY FACTOR UBIJ"/>
    <property type="match status" value="1"/>
</dbReference>
<comment type="similarity">
    <text evidence="1">Belongs to the UbiJ family.</text>
</comment>